<dbReference type="GO" id="GO:0022857">
    <property type="term" value="F:transmembrane transporter activity"/>
    <property type="evidence" value="ECO:0007669"/>
    <property type="project" value="InterPro"/>
</dbReference>
<keyword evidence="9" id="KW-1185">Reference proteome</keyword>
<feature type="domain" description="Major facilitator superfamily (MFS) profile" evidence="7">
    <location>
        <begin position="12"/>
        <end position="405"/>
    </location>
</feature>
<dbReference type="InterPro" id="IPR020846">
    <property type="entry name" value="MFS_dom"/>
</dbReference>
<feature type="transmembrane region" description="Helical" evidence="6">
    <location>
        <begin position="316"/>
        <end position="339"/>
    </location>
</feature>
<feature type="transmembrane region" description="Helical" evidence="6">
    <location>
        <begin position="48"/>
        <end position="69"/>
    </location>
</feature>
<feature type="transmembrane region" description="Helical" evidence="6">
    <location>
        <begin position="351"/>
        <end position="370"/>
    </location>
</feature>
<evidence type="ECO:0000313" key="9">
    <source>
        <dbReference type="Proteomes" id="UP000481583"/>
    </source>
</evidence>
<evidence type="ECO:0000256" key="1">
    <source>
        <dbReference type="ARBA" id="ARBA00004651"/>
    </source>
</evidence>
<proteinExistence type="predicted"/>
<dbReference type="GO" id="GO:0005886">
    <property type="term" value="C:plasma membrane"/>
    <property type="evidence" value="ECO:0007669"/>
    <property type="project" value="UniProtKB-SubCell"/>
</dbReference>
<evidence type="ECO:0000256" key="2">
    <source>
        <dbReference type="ARBA" id="ARBA00022475"/>
    </source>
</evidence>
<dbReference type="InterPro" id="IPR036259">
    <property type="entry name" value="MFS_trans_sf"/>
</dbReference>
<dbReference type="AlphaFoldDB" id="A0A6G4U5C2"/>
<dbReference type="PANTHER" id="PTHR23513:SF17">
    <property type="entry name" value="MEMBRANE PROTEIN"/>
    <property type="match status" value="1"/>
</dbReference>
<feature type="transmembrane region" description="Helical" evidence="6">
    <location>
        <begin position="170"/>
        <end position="190"/>
    </location>
</feature>
<evidence type="ECO:0000256" key="3">
    <source>
        <dbReference type="ARBA" id="ARBA00022692"/>
    </source>
</evidence>
<dbReference type="Proteomes" id="UP000481583">
    <property type="component" value="Unassembled WGS sequence"/>
</dbReference>
<keyword evidence="4 6" id="KW-1133">Transmembrane helix</keyword>
<dbReference type="Pfam" id="PF07690">
    <property type="entry name" value="MFS_1"/>
    <property type="match status" value="1"/>
</dbReference>
<sequence>MPMAKPAYRDANVLRWLVAYTLSLIGDGVYFVALAWTAEKVAGPAEVGLVMAAGSVPRAVLMLFGGVLADRIGPRRLVIGSDAARCLIMFGLAAAIAMLAPGLWLLVVVALVFGAVDALFVPAVGALPPRVAPASELARVVGMRGLALRLGNNMAGPGLGGVVMATTGSAGTFAVAGVLFALSLPLLVAVRLAPLSPKGEEETAEASGTAWRDLVEGLRYARRHPVVGPLLLSGALSEFGLNGLFNIGMVLLTSDRGWGAGGQGALIASLGVGSAASAALLAVKGRLPRAGAVQNGTLLVASVTLGAVVFAPSLAWAAAFMALGGAVAGICGGLAQALIQTAADPHYIGRVTSLMGLTSLGIGPMCYPLIGAAVSQWGLTPVFLTGAGISCLGAVVGLSAAAVRKAELPRNGADLAA</sequence>
<reference evidence="8 9" key="1">
    <citation type="submission" date="2020-02" db="EMBL/GenBank/DDBJ databases">
        <title>Whole-genome analyses of novel actinobacteria.</title>
        <authorList>
            <person name="Sahin N."/>
        </authorList>
    </citation>
    <scope>NUCLEOTIDE SEQUENCE [LARGE SCALE GENOMIC DNA]</scope>
    <source>
        <strain evidence="8 9">A7024</strain>
    </source>
</reference>
<feature type="transmembrane region" description="Helical" evidence="6">
    <location>
        <begin position="12"/>
        <end position="36"/>
    </location>
</feature>
<keyword evidence="2" id="KW-1003">Cell membrane</keyword>
<name>A0A6G4U5C2_9ACTN</name>
<keyword evidence="5 6" id="KW-0472">Membrane</keyword>
<dbReference type="CDD" id="cd06173">
    <property type="entry name" value="MFS_MefA_like"/>
    <property type="match status" value="1"/>
</dbReference>
<feature type="transmembrane region" description="Helical" evidence="6">
    <location>
        <begin position="382"/>
        <end position="403"/>
    </location>
</feature>
<evidence type="ECO:0000256" key="4">
    <source>
        <dbReference type="ARBA" id="ARBA00022989"/>
    </source>
</evidence>
<dbReference type="EMBL" id="JAAKZV010000117">
    <property type="protein sequence ID" value="NGN66940.1"/>
    <property type="molecule type" value="Genomic_DNA"/>
</dbReference>
<gene>
    <name evidence="8" type="ORF">G5C51_23915</name>
</gene>
<keyword evidence="3 6" id="KW-0812">Transmembrane</keyword>
<evidence type="ECO:0000256" key="6">
    <source>
        <dbReference type="SAM" id="Phobius"/>
    </source>
</evidence>
<comment type="subcellular location">
    <subcellularLocation>
        <location evidence="1">Cell membrane</location>
        <topology evidence="1">Multi-pass membrane protein</topology>
    </subcellularLocation>
</comment>
<evidence type="ECO:0000259" key="7">
    <source>
        <dbReference type="PROSITE" id="PS50850"/>
    </source>
</evidence>
<organism evidence="8 9">
    <name type="scientific">Streptomyces coryli</name>
    <dbReference type="NCBI Taxonomy" id="1128680"/>
    <lineage>
        <taxon>Bacteria</taxon>
        <taxon>Bacillati</taxon>
        <taxon>Actinomycetota</taxon>
        <taxon>Actinomycetes</taxon>
        <taxon>Kitasatosporales</taxon>
        <taxon>Streptomycetaceae</taxon>
        <taxon>Streptomyces</taxon>
    </lineage>
</organism>
<dbReference type="InterPro" id="IPR011701">
    <property type="entry name" value="MFS"/>
</dbReference>
<dbReference type="PROSITE" id="PS50850">
    <property type="entry name" value="MFS"/>
    <property type="match status" value="1"/>
</dbReference>
<evidence type="ECO:0000313" key="8">
    <source>
        <dbReference type="EMBL" id="NGN66940.1"/>
    </source>
</evidence>
<feature type="transmembrane region" description="Helical" evidence="6">
    <location>
        <begin position="230"/>
        <end position="252"/>
    </location>
</feature>
<dbReference type="SUPFAM" id="SSF103473">
    <property type="entry name" value="MFS general substrate transporter"/>
    <property type="match status" value="1"/>
</dbReference>
<dbReference type="PANTHER" id="PTHR23513">
    <property type="entry name" value="INTEGRAL MEMBRANE EFFLUX PROTEIN-RELATED"/>
    <property type="match status" value="1"/>
</dbReference>
<feature type="transmembrane region" description="Helical" evidence="6">
    <location>
        <begin position="90"/>
        <end position="116"/>
    </location>
</feature>
<feature type="transmembrane region" description="Helical" evidence="6">
    <location>
        <begin position="290"/>
        <end position="310"/>
    </location>
</feature>
<feature type="transmembrane region" description="Helical" evidence="6">
    <location>
        <begin position="264"/>
        <end position="283"/>
    </location>
</feature>
<accession>A0A6G4U5C2</accession>
<evidence type="ECO:0000256" key="5">
    <source>
        <dbReference type="ARBA" id="ARBA00023136"/>
    </source>
</evidence>
<dbReference type="Gene3D" id="1.20.1250.20">
    <property type="entry name" value="MFS general substrate transporter like domains"/>
    <property type="match status" value="1"/>
</dbReference>
<protein>
    <submittedName>
        <fullName evidence="8">MFS transporter</fullName>
    </submittedName>
</protein>
<comment type="caution">
    <text evidence="8">The sequence shown here is derived from an EMBL/GenBank/DDBJ whole genome shotgun (WGS) entry which is preliminary data.</text>
</comment>